<dbReference type="Pfam" id="PF02698">
    <property type="entry name" value="DUF218"/>
    <property type="match status" value="1"/>
</dbReference>
<evidence type="ECO:0000256" key="5">
    <source>
        <dbReference type="ARBA" id="ARBA00022989"/>
    </source>
</evidence>
<evidence type="ECO:0000313" key="10">
    <source>
        <dbReference type="Proteomes" id="UP000278542"/>
    </source>
</evidence>
<evidence type="ECO:0000256" key="3">
    <source>
        <dbReference type="ARBA" id="ARBA00022519"/>
    </source>
</evidence>
<evidence type="ECO:0000256" key="6">
    <source>
        <dbReference type="ARBA" id="ARBA00023136"/>
    </source>
</evidence>
<comment type="function">
    <text evidence="7">Participates in the barrier function of the cell envelope.</text>
</comment>
<dbReference type="EMBL" id="RBWY01000001">
    <property type="protein sequence ID" value="RKS87546.1"/>
    <property type="molecule type" value="Genomic_DNA"/>
</dbReference>
<comment type="subcellular location">
    <subcellularLocation>
        <location evidence="1">Cell inner membrane</location>
        <topology evidence="1">Single-pass membrane protein</topology>
    </subcellularLocation>
</comment>
<dbReference type="OrthoDB" id="9782395at2"/>
<dbReference type="GO" id="GO:0005886">
    <property type="term" value="C:plasma membrane"/>
    <property type="evidence" value="ECO:0007669"/>
    <property type="project" value="UniProtKB-SubCell"/>
</dbReference>
<accession>A0A495RK59</accession>
<dbReference type="CDD" id="cd06259">
    <property type="entry name" value="YdcF-like"/>
    <property type="match status" value="1"/>
</dbReference>
<keyword evidence="10" id="KW-1185">Reference proteome</keyword>
<protein>
    <submittedName>
        <fullName evidence="9">SanA protein</fullName>
    </submittedName>
</protein>
<dbReference type="AlphaFoldDB" id="A0A495RK59"/>
<organism evidence="9 10">
    <name type="scientific">Orbus hercynius</name>
    <dbReference type="NCBI Taxonomy" id="593135"/>
    <lineage>
        <taxon>Bacteria</taxon>
        <taxon>Pseudomonadati</taxon>
        <taxon>Pseudomonadota</taxon>
        <taxon>Gammaproteobacteria</taxon>
        <taxon>Orbales</taxon>
        <taxon>Orbaceae</taxon>
        <taxon>Orbus</taxon>
    </lineage>
</organism>
<name>A0A495RK59_9GAMM</name>
<dbReference type="PANTHER" id="PTHR30336">
    <property type="entry name" value="INNER MEMBRANE PROTEIN, PROBABLE PERMEASE"/>
    <property type="match status" value="1"/>
</dbReference>
<evidence type="ECO:0000256" key="4">
    <source>
        <dbReference type="ARBA" id="ARBA00022692"/>
    </source>
</evidence>
<dbReference type="Proteomes" id="UP000278542">
    <property type="component" value="Unassembled WGS sequence"/>
</dbReference>
<dbReference type="PANTHER" id="PTHR30336:SF0">
    <property type="entry name" value="PROTEIN SANA"/>
    <property type="match status" value="1"/>
</dbReference>
<keyword evidence="6" id="KW-0472">Membrane</keyword>
<evidence type="ECO:0000259" key="8">
    <source>
        <dbReference type="Pfam" id="PF02698"/>
    </source>
</evidence>
<evidence type="ECO:0000256" key="2">
    <source>
        <dbReference type="ARBA" id="ARBA00022475"/>
    </source>
</evidence>
<evidence type="ECO:0000313" key="9">
    <source>
        <dbReference type="EMBL" id="RKS87546.1"/>
    </source>
</evidence>
<feature type="domain" description="DUF218" evidence="8">
    <location>
        <begin position="49"/>
        <end position="176"/>
    </location>
</feature>
<keyword evidence="5" id="KW-1133">Transmembrane helix</keyword>
<keyword evidence="2" id="KW-1003">Cell membrane</keyword>
<proteinExistence type="predicted"/>
<evidence type="ECO:0000256" key="1">
    <source>
        <dbReference type="ARBA" id="ARBA00004377"/>
    </source>
</evidence>
<evidence type="ECO:0000256" key="7">
    <source>
        <dbReference type="ARBA" id="ARBA00037355"/>
    </source>
</evidence>
<keyword evidence="3" id="KW-0997">Cell inner membrane</keyword>
<gene>
    <name evidence="9" type="ORF">DES39_0782</name>
</gene>
<dbReference type="InterPro" id="IPR003848">
    <property type="entry name" value="DUF218"/>
</dbReference>
<comment type="caution">
    <text evidence="9">The sequence shown here is derived from an EMBL/GenBank/DDBJ whole genome shotgun (WGS) entry which is preliminary data.</text>
</comment>
<sequence length="223" mass="25451">MIKKALKYLVCLLIILAVIVFSLDYWISLKTKPYIYEDYDAIPHNAVGVVLGTSKYIKGGGINAFYKNRINGAIDLYWLEKVDYLLLSGDNAMYSYNEPIMMRSDLLKAGIPNSAIVLDYAGFRTLDSIVRANKVFDANHFTIITQQFHCERALFIAQYQGIDAQCFAVPTPDNIQMIRVREMFARLMTFFDLYILKKEPKFLGPLLPIVAETEPENTSIKSH</sequence>
<keyword evidence="4" id="KW-0812">Transmembrane</keyword>
<reference evidence="9 10" key="1">
    <citation type="submission" date="2018-10" db="EMBL/GenBank/DDBJ databases">
        <title>Genomic Encyclopedia of Type Strains, Phase IV (KMG-IV): sequencing the most valuable type-strain genomes for metagenomic binning, comparative biology and taxonomic classification.</title>
        <authorList>
            <person name="Goeker M."/>
        </authorList>
    </citation>
    <scope>NUCLEOTIDE SEQUENCE [LARGE SCALE GENOMIC DNA]</scope>
    <source>
        <strain evidence="9 10">DSM 22228</strain>
    </source>
</reference>
<dbReference type="InterPro" id="IPR051599">
    <property type="entry name" value="Cell_Envelope_Assoc"/>
</dbReference>